<feature type="transmembrane region" description="Helical" evidence="7">
    <location>
        <begin position="228"/>
        <end position="249"/>
    </location>
</feature>
<evidence type="ECO:0000313" key="9">
    <source>
        <dbReference type="EMBL" id="USS85779.1"/>
    </source>
</evidence>
<dbReference type="InterPro" id="IPR002656">
    <property type="entry name" value="Acyl_transf_3_dom"/>
</dbReference>
<feature type="transmembrane region" description="Helical" evidence="7">
    <location>
        <begin position="128"/>
        <end position="146"/>
    </location>
</feature>
<dbReference type="Proteomes" id="UP001056707">
    <property type="component" value="Chromosome"/>
</dbReference>
<reference evidence="9" key="1">
    <citation type="submission" date="2022-05" db="EMBL/GenBank/DDBJ databases">
        <authorList>
            <person name="Oliphant S.A."/>
            <person name="Watson-Haigh N.S."/>
            <person name="Sumby K.M."/>
            <person name="Gardner J.M."/>
            <person name="Jiranek V."/>
        </authorList>
    </citation>
    <scope>NUCLEOTIDE SEQUENCE</scope>
    <source>
        <strain evidence="9">KI16_H9</strain>
    </source>
</reference>
<comment type="similarity">
    <text evidence="2">Belongs to the acyltransferase 3 family.</text>
</comment>
<evidence type="ECO:0000256" key="7">
    <source>
        <dbReference type="SAM" id="Phobius"/>
    </source>
</evidence>
<evidence type="ECO:0000256" key="5">
    <source>
        <dbReference type="ARBA" id="ARBA00022989"/>
    </source>
</evidence>
<protein>
    <submittedName>
        <fullName evidence="9">Acyltransferase family protein</fullName>
    </submittedName>
</protein>
<dbReference type="Pfam" id="PF01757">
    <property type="entry name" value="Acyl_transf_3"/>
    <property type="match status" value="1"/>
</dbReference>
<sequence length="260" mass="30400">MFYFVDYLVKQPLPDVNYKYYHIDFFGFIQSLVNENINGAFWFFYLIIALYILTPIISVLANKHRNVLFYIVCIDFVLNFLIMYVNKTVLNWNITTYALTSTANSYIGFYIMGFLIKVDYFSEKQIKFFKYIGLASLLLVMLIGFFKFQIKSPFISGLGDYNGPLNFTYTIGFYIICKEYVAKMDFFNKTGVKNVLAILSSLSLGIYVLHPFFLEGFMKLTNTQFDSWLDILVMPMVTYLSCGFVVYILKKIPYVKRVLP</sequence>
<feature type="transmembrane region" description="Helical" evidence="7">
    <location>
        <begin position="166"/>
        <end position="182"/>
    </location>
</feature>
<evidence type="ECO:0000256" key="4">
    <source>
        <dbReference type="ARBA" id="ARBA00022692"/>
    </source>
</evidence>
<feature type="domain" description="Acyltransferase 3" evidence="8">
    <location>
        <begin position="31"/>
        <end position="245"/>
    </location>
</feature>
<keyword evidence="4 7" id="KW-0812">Transmembrane</keyword>
<keyword evidence="9" id="KW-0012">Acyltransferase</keyword>
<gene>
    <name evidence="9" type="ORF">M3M35_02060</name>
</gene>
<keyword evidence="5 7" id="KW-1133">Transmembrane helix</keyword>
<comment type="subcellular location">
    <subcellularLocation>
        <location evidence="1">Cell membrane</location>
        <topology evidence="1">Multi-pass membrane protein</topology>
    </subcellularLocation>
</comment>
<feature type="transmembrane region" description="Helical" evidence="7">
    <location>
        <begin position="67"/>
        <end position="85"/>
    </location>
</feature>
<evidence type="ECO:0000313" key="10">
    <source>
        <dbReference type="Proteomes" id="UP001056707"/>
    </source>
</evidence>
<dbReference type="PANTHER" id="PTHR40074:SF2">
    <property type="entry name" value="O-ACETYLTRANSFERASE WECH"/>
    <property type="match status" value="1"/>
</dbReference>
<dbReference type="GO" id="GO:0016746">
    <property type="term" value="F:acyltransferase activity"/>
    <property type="evidence" value="ECO:0007669"/>
    <property type="project" value="UniProtKB-KW"/>
</dbReference>
<dbReference type="EMBL" id="CP097116">
    <property type="protein sequence ID" value="USS85779.1"/>
    <property type="molecule type" value="Genomic_DNA"/>
</dbReference>
<organism evidence="9 10">
    <name type="scientific">Fructilactobacillus myrtifloralis</name>
    <dbReference type="NCBI Taxonomy" id="2940301"/>
    <lineage>
        <taxon>Bacteria</taxon>
        <taxon>Bacillati</taxon>
        <taxon>Bacillota</taxon>
        <taxon>Bacilli</taxon>
        <taxon>Lactobacillales</taxon>
        <taxon>Lactobacillaceae</taxon>
        <taxon>Fructilactobacillus</taxon>
    </lineage>
</organism>
<evidence type="ECO:0000256" key="3">
    <source>
        <dbReference type="ARBA" id="ARBA00022475"/>
    </source>
</evidence>
<feature type="transmembrane region" description="Helical" evidence="7">
    <location>
        <begin position="40"/>
        <end position="60"/>
    </location>
</feature>
<keyword evidence="6 7" id="KW-0472">Membrane</keyword>
<dbReference type="PANTHER" id="PTHR40074">
    <property type="entry name" value="O-ACETYLTRANSFERASE WECH"/>
    <property type="match status" value="1"/>
</dbReference>
<keyword evidence="3" id="KW-1003">Cell membrane</keyword>
<evidence type="ECO:0000256" key="6">
    <source>
        <dbReference type="ARBA" id="ARBA00023136"/>
    </source>
</evidence>
<name>A0ABY5BTU6_9LACO</name>
<feature type="transmembrane region" description="Helical" evidence="7">
    <location>
        <begin position="194"/>
        <end position="213"/>
    </location>
</feature>
<feature type="transmembrane region" description="Helical" evidence="7">
    <location>
        <begin position="97"/>
        <end position="116"/>
    </location>
</feature>
<evidence type="ECO:0000259" key="8">
    <source>
        <dbReference type="Pfam" id="PF01757"/>
    </source>
</evidence>
<proteinExistence type="inferred from homology"/>
<evidence type="ECO:0000256" key="1">
    <source>
        <dbReference type="ARBA" id="ARBA00004651"/>
    </source>
</evidence>
<keyword evidence="10" id="KW-1185">Reference proteome</keyword>
<evidence type="ECO:0000256" key="2">
    <source>
        <dbReference type="ARBA" id="ARBA00007400"/>
    </source>
</evidence>
<accession>A0ABY5BTU6</accession>
<keyword evidence="9" id="KW-0808">Transferase</keyword>